<dbReference type="GeneID" id="17294863"/>
<dbReference type="PANTHER" id="PTHR48112:SF22">
    <property type="entry name" value="MITOCHONDRIAL TRANSCRIPTION FACTOR A, ISOFORM B"/>
    <property type="match status" value="1"/>
</dbReference>
<dbReference type="EMBL" id="JH993051">
    <property type="protein sequence ID" value="EKX38170.1"/>
    <property type="molecule type" value="Genomic_DNA"/>
</dbReference>
<dbReference type="PaxDb" id="55529-EKX38170"/>
<accession>L1IQS6</accession>
<feature type="domain" description="HMG box" evidence="4">
    <location>
        <begin position="118"/>
        <end position="186"/>
    </location>
</feature>
<reference evidence="5 7" key="1">
    <citation type="journal article" date="2012" name="Nature">
        <title>Algal genomes reveal evolutionary mosaicism and the fate of nucleomorphs.</title>
        <authorList>
            <consortium name="DOE Joint Genome Institute"/>
            <person name="Curtis B.A."/>
            <person name="Tanifuji G."/>
            <person name="Burki F."/>
            <person name="Gruber A."/>
            <person name="Irimia M."/>
            <person name="Maruyama S."/>
            <person name="Arias M.C."/>
            <person name="Ball S.G."/>
            <person name="Gile G.H."/>
            <person name="Hirakawa Y."/>
            <person name="Hopkins J.F."/>
            <person name="Kuo A."/>
            <person name="Rensing S.A."/>
            <person name="Schmutz J."/>
            <person name="Symeonidi A."/>
            <person name="Elias M."/>
            <person name="Eveleigh R.J."/>
            <person name="Herman E.K."/>
            <person name="Klute M.J."/>
            <person name="Nakayama T."/>
            <person name="Obornik M."/>
            <person name="Reyes-Prieto A."/>
            <person name="Armbrust E.V."/>
            <person name="Aves S.J."/>
            <person name="Beiko R.G."/>
            <person name="Coutinho P."/>
            <person name="Dacks J.B."/>
            <person name="Durnford D.G."/>
            <person name="Fast N.M."/>
            <person name="Green B.R."/>
            <person name="Grisdale C.J."/>
            <person name="Hempel F."/>
            <person name="Henrissat B."/>
            <person name="Hoppner M.P."/>
            <person name="Ishida K."/>
            <person name="Kim E."/>
            <person name="Koreny L."/>
            <person name="Kroth P.G."/>
            <person name="Liu Y."/>
            <person name="Malik S.B."/>
            <person name="Maier U.G."/>
            <person name="McRose D."/>
            <person name="Mock T."/>
            <person name="Neilson J.A."/>
            <person name="Onodera N.T."/>
            <person name="Poole A.M."/>
            <person name="Pritham E.J."/>
            <person name="Richards T.A."/>
            <person name="Rocap G."/>
            <person name="Roy S.W."/>
            <person name="Sarai C."/>
            <person name="Schaack S."/>
            <person name="Shirato S."/>
            <person name="Slamovits C.H."/>
            <person name="Spencer D.F."/>
            <person name="Suzuki S."/>
            <person name="Worden A.Z."/>
            <person name="Zauner S."/>
            <person name="Barry K."/>
            <person name="Bell C."/>
            <person name="Bharti A.K."/>
            <person name="Crow J.A."/>
            <person name="Grimwood J."/>
            <person name="Kramer R."/>
            <person name="Lindquist E."/>
            <person name="Lucas S."/>
            <person name="Salamov A."/>
            <person name="McFadden G.I."/>
            <person name="Lane C.E."/>
            <person name="Keeling P.J."/>
            <person name="Gray M.W."/>
            <person name="Grigoriev I.V."/>
            <person name="Archibald J.M."/>
        </authorList>
    </citation>
    <scope>NUCLEOTIDE SEQUENCE</scope>
    <source>
        <strain evidence="5 7">CCMP2712</strain>
    </source>
</reference>
<dbReference type="HOGENOM" id="CLU_082854_2_1_1"/>
<dbReference type="KEGG" id="gtt:GUITHDRAFT_77375"/>
<keyword evidence="1 2" id="KW-0238">DNA-binding</keyword>
<dbReference type="PANTHER" id="PTHR48112">
    <property type="entry name" value="HIGH MOBILITY GROUP PROTEIN DSP1"/>
    <property type="match status" value="1"/>
</dbReference>
<dbReference type="InterPro" id="IPR036910">
    <property type="entry name" value="HMG_box_dom_sf"/>
</dbReference>
<dbReference type="OMA" id="DKAMDQY"/>
<proteinExistence type="predicted"/>
<evidence type="ECO:0000256" key="1">
    <source>
        <dbReference type="ARBA" id="ARBA00023125"/>
    </source>
</evidence>
<dbReference type="Gene3D" id="1.10.30.10">
    <property type="entry name" value="High mobility group box domain"/>
    <property type="match status" value="2"/>
</dbReference>
<evidence type="ECO:0000256" key="2">
    <source>
        <dbReference type="PROSITE-ProRule" id="PRU00267"/>
    </source>
</evidence>
<reference evidence="7" key="2">
    <citation type="submission" date="2012-11" db="EMBL/GenBank/DDBJ databases">
        <authorList>
            <person name="Kuo A."/>
            <person name="Curtis B.A."/>
            <person name="Tanifuji G."/>
            <person name="Burki F."/>
            <person name="Gruber A."/>
            <person name="Irimia M."/>
            <person name="Maruyama S."/>
            <person name="Arias M.C."/>
            <person name="Ball S.G."/>
            <person name="Gile G.H."/>
            <person name="Hirakawa Y."/>
            <person name="Hopkins J.F."/>
            <person name="Rensing S.A."/>
            <person name="Schmutz J."/>
            <person name="Symeonidi A."/>
            <person name="Elias M."/>
            <person name="Eveleigh R.J."/>
            <person name="Herman E.K."/>
            <person name="Klute M.J."/>
            <person name="Nakayama T."/>
            <person name="Obornik M."/>
            <person name="Reyes-Prieto A."/>
            <person name="Armbrust E.V."/>
            <person name="Aves S.J."/>
            <person name="Beiko R.G."/>
            <person name="Coutinho P."/>
            <person name="Dacks J.B."/>
            <person name="Durnford D.G."/>
            <person name="Fast N.M."/>
            <person name="Green B.R."/>
            <person name="Grisdale C."/>
            <person name="Hempe F."/>
            <person name="Henrissat B."/>
            <person name="Hoppner M.P."/>
            <person name="Ishida K.-I."/>
            <person name="Kim E."/>
            <person name="Koreny L."/>
            <person name="Kroth P.G."/>
            <person name="Liu Y."/>
            <person name="Malik S.-B."/>
            <person name="Maier U.G."/>
            <person name="McRose D."/>
            <person name="Mock T."/>
            <person name="Neilson J.A."/>
            <person name="Onodera N.T."/>
            <person name="Poole A.M."/>
            <person name="Pritham E.J."/>
            <person name="Richards T.A."/>
            <person name="Rocap G."/>
            <person name="Roy S.W."/>
            <person name="Sarai C."/>
            <person name="Schaack S."/>
            <person name="Shirato S."/>
            <person name="Slamovits C.H."/>
            <person name="Spencer D.F."/>
            <person name="Suzuki S."/>
            <person name="Worden A.Z."/>
            <person name="Zauner S."/>
            <person name="Barry K."/>
            <person name="Bell C."/>
            <person name="Bharti A.K."/>
            <person name="Crow J.A."/>
            <person name="Grimwood J."/>
            <person name="Kramer R."/>
            <person name="Lindquist E."/>
            <person name="Lucas S."/>
            <person name="Salamov A."/>
            <person name="McFadden G.I."/>
            <person name="Lane C.E."/>
            <person name="Keeling P.J."/>
            <person name="Gray M.W."/>
            <person name="Grigoriev I.V."/>
            <person name="Archibald J.M."/>
        </authorList>
    </citation>
    <scope>NUCLEOTIDE SEQUENCE</scope>
    <source>
        <strain evidence="7">CCMP2712</strain>
    </source>
</reference>
<dbReference type="AlphaFoldDB" id="L1IQS6"/>
<dbReference type="RefSeq" id="XP_005825150.1">
    <property type="nucleotide sequence ID" value="XM_005825093.1"/>
</dbReference>
<feature type="domain" description="HMG box" evidence="4">
    <location>
        <begin position="16"/>
        <end position="84"/>
    </location>
</feature>
<evidence type="ECO:0000256" key="3">
    <source>
        <dbReference type="SAM" id="MobiDB-lite"/>
    </source>
</evidence>
<feature type="compositionally biased region" description="Basic residues" evidence="3">
    <location>
        <begin position="178"/>
        <end position="190"/>
    </location>
</feature>
<dbReference type="STRING" id="905079.L1IQS6"/>
<dbReference type="Proteomes" id="UP000011087">
    <property type="component" value="Unassembled WGS sequence"/>
</dbReference>
<dbReference type="GO" id="GO:0003677">
    <property type="term" value="F:DNA binding"/>
    <property type="evidence" value="ECO:0007669"/>
    <property type="project" value="UniProtKB-UniRule"/>
</dbReference>
<dbReference type="SMART" id="SM00398">
    <property type="entry name" value="HMG"/>
    <property type="match status" value="2"/>
</dbReference>
<dbReference type="InterPro" id="IPR009071">
    <property type="entry name" value="HMG_box_dom"/>
</dbReference>
<reference evidence="6" key="3">
    <citation type="submission" date="2016-03" db="UniProtKB">
        <authorList>
            <consortium name="EnsemblProtists"/>
        </authorList>
    </citation>
    <scope>IDENTIFICATION</scope>
</reference>
<feature type="region of interest" description="Disordered" evidence="3">
    <location>
        <begin position="153"/>
        <end position="190"/>
    </location>
</feature>
<dbReference type="Pfam" id="PF00505">
    <property type="entry name" value="HMG_box"/>
    <property type="match status" value="2"/>
</dbReference>
<feature type="compositionally biased region" description="Basic and acidic residues" evidence="3">
    <location>
        <begin position="153"/>
        <end position="177"/>
    </location>
</feature>
<keyword evidence="7" id="KW-1185">Reference proteome</keyword>
<feature type="DNA-binding region" description="HMG box" evidence="2">
    <location>
        <begin position="16"/>
        <end position="84"/>
    </location>
</feature>
<evidence type="ECO:0000313" key="6">
    <source>
        <dbReference type="EnsemblProtists" id="EKX38170"/>
    </source>
</evidence>
<name>L1IQS6_GUITC</name>
<evidence type="ECO:0000313" key="7">
    <source>
        <dbReference type="Proteomes" id="UP000011087"/>
    </source>
</evidence>
<evidence type="ECO:0000313" key="5">
    <source>
        <dbReference type="EMBL" id="EKX38170.1"/>
    </source>
</evidence>
<dbReference type="GO" id="GO:0005634">
    <property type="term" value="C:nucleus"/>
    <property type="evidence" value="ECO:0007669"/>
    <property type="project" value="UniProtKB-UniRule"/>
</dbReference>
<dbReference type="PROSITE" id="PS50118">
    <property type="entry name" value="HMG_BOX_2"/>
    <property type="match status" value="2"/>
</dbReference>
<organism evidence="5">
    <name type="scientific">Guillardia theta (strain CCMP2712)</name>
    <name type="common">Cryptophyte</name>
    <dbReference type="NCBI Taxonomy" id="905079"/>
    <lineage>
        <taxon>Eukaryota</taxon>
        <taxon>Cryptophyceae</taxon>
        <taxon>Pyrenomonadales</taxon>
        <taxon>Geminigeraceae</taxon>
        <taxon>Guillardia</taxon>
    </lineage>
</organism>
<sequence>MVASNQDEEREVTECPKKPMNAFLLWFLDPSNTMKQRHPGLKHAELMSVASEHWKSMKEIEKGVYKKKYSQLMDQWNRDVAAYKKYCAAHGIRPKFQVSADAQEKKRDCAGDDDDAGTKKSISAYWLWSHQAREEIRKENPKMPMKEVMQRMGERWKKITPEEKHEWEDKARSENEKQKKKQSSAKKREP</sequence>
<gene>
    <name evidence="5" type="ORF">GUITHDRAFT_77375</name>
</gene>
<evidence type="ECO:0000259" key="4">
    <source>
        <dbReference type="PROSITE" id="PS50118"/>
    </source>
</evidence>
<dbReference type="EnsemblProtists" id="EKX38170">
    <property type="protein sequence ID" value="EKX38170"/>
    <property type="gene ID" value="GUITHDRAFT_77375"/>
</dbReference>
<dbReference type="OrthoDB" id="1919336at2759"/>
<dbReference type="SUPFAM" id="SSF47095">
    <property type="entry name" value="HMG-box"/>
    <property type="match status" value="2"/>
</dbReference>
<keyword evidence="2" id="KW-0539">Nucleus</keyword>
<feature type="non-terminal residue" evidence="5">
    <location>
        <position position="1"/>
    </location>
</feature>
<feature type="DNA-binding region" description="HMG box" evidence="2">
    <location>
        <begin position="118"/>
        <end position="186"/>
    </location>
</feature>
<dbReference type="CDD" id="cd00084">
    <property type="entry name" value="HMG-box_SF"/>
    <property type="match status" value="1"/>
</dbReference>
<dbReference type="InterPro" id="IPR050342">
    <property type="entry name" value="HMGB"/>
</dbReference>
<protein>
    <recommendedName>
        <fullName evidence="4">HMG box domain-containing protein</fullName>
    </recommendedName>
</protein>